<dbReference type="EMBL" id="ML978123">
    <property type="protein sequence ID" value="KAF2101809.1"/>
    <property type="molecule type" value="Genomic_DNA"/>
</dbReference>
<evidence type="ECO:0000313" key="1">
    <source>
        <dbReference type="EMBL" id="KAF2101809.1"/>
    </source>
</evidence>
<name>A0A9P4ILV4_9PEZI</name>
<organism evidence="1 2">
    <name type="scientific">Rhizodiscina lignyota</name>
    <dbReference type="NCBI Taxonomy" id="1504668"/>
    <lineage>
        <taxon>Eukaryota</taxon>
        <taxon>Fungi</taxon>
        <taxon>Dikarya</taxon>
        <taxon>Ascomycota</taxon>
        <taxon>Pezizomycotina</taxon>
        <taxon>Dothideomycetes</taxon>
        <taxon>Pleosporomycetidae</taxon>
        <taxon>Aulographales</taxon>
        <taxon>Rhizodiscinaceae</taxon>
        <taxon>Rhizodiscina</taxon>
    </lineage>
</organism>
<evidence type="ECO:0000313" key="2">
    <source>
        <dbReference type="Proteomes" id="UP000799772"/>
    </source>
</evidence>
<proteinExistence type="predicted"/>
<accession>A0A9P4ILV4</accession>
<comment type="caution">
    <text evidence="1">The sequence shown here is derived from an EMBL/GenBank/DDBJ whole genome shotgun (WGS) entry which is preliminary data.</text>
</comment>
<protein>
    <submittedName>
        <fullName evidence="1">Uncharacterized protein</fullName>
    </submittedName>
</protein>
<dbReference type="Proteomes" id="UP000799772">
    <property type="component" value="Unassembled WGS sequence"/>
</dbReference>
<dbReference type="OrthoDB" id="3801254at2759"/>
<dbReference type="AlphaFoldDB" id="A0A9P4ILV4"/>
<keyword evidence="2" id="KW-1185">Reference proteome</keyword>
<sequence length="373" mass="43570">MAHTRANPTLDAPGDPTMPTSFLDCATNEMKLAYYLGYSDRADLRAFLFSSYWLPWWLLNRDMLHGHRCNTPFRILQECSIDQMFPKGVNAQEKWPVEKDDKGQLTEEAKMNRHYRVANLWVNITRSIDTLREKYPDGYAPRDKNVEELNSTRFDEALDKKLPIPLTDRIRLPVLPNDPAESSLENFNRIYMMFRFLDKLTTDSQWKTRQFNTEHVFASKPVSEEHGPSWMVKTKILNQPTLSPRSLAQKTFKILWKRKKNAPLEEHFDELDNAPSMPSTKQTCSADPRHLSGPEFRNSIRHQFSCRGLRMQIHRAVLDWDAGDDCINQINMLVDWEEAKTWFTDKPEESVTIELTFRPLGEGEELFESEEVP</sequence>
<reference evidence="1" key="1">
    <citation type="journal article" date="2020" name="Stud. Mycol.">
        <title>101 Dothideomycetes genomes: a test case for predicting lifestyles and emergence of pathogens.</title>
        <authorList>
            <person name="Haridas S."/>
            <person name="Albert R."/>
            <person name="Binder M."/>
            <person name="Bloem J."/>
            <person name="Labutti K."/>
            <person name="Salamov A."/>
            <person name="Andreopoulos B."/>
            <person name="Baker S."/>
            <person name="Barry K."/>
            <person name="Bills G."/>
            <person name="Bluhm B."/>
            <person name="Cannon C."/>
            <person name="Castanera R."/>
            <person name="Culley D."/>
            <person name="Daum C."/>
            <person name="Ezra D."/>
            <person name="Gonzalez J."/>
            <person name="Henrissat B."/>
            <person name="Kuo A."/>
            <person name="Liang C."/>
            <person name="Lipzen A."/>
            <person name="Lutzoni F."/>
            <person name="Magnuson J."/>
            <person name="Mondo S."/>
            <person name="Nolan M."/>
            <person name="Ohm R."/>
            <person name="Pangilinan J."/>
            <person name="Park H.-J."/>
            <person name="Ramirez L."/>
            <person name="Alfaro M."/>
            <person name="Sun H."/>
            <person name="Tritt A."/>
            <person name="Yoshinaga Y."/>
            <person name="Zwiers L.-H."/>
            <person name="Turgeon B."/>
            <person name="Goodwin S."/>
            <person name="Spatafora J."/>
            <person name="Crous P."/>
            <person name="Grigoriev I."/>
        </authorList>
    </citation>
    <scope>NUCLEOTIDE SEQUENCE</scope>
    <source>
        <strain evidence="1">CBS 133067</strain>
    </source>
</reference>
<gene>
    <name evidence="1" type="ORF">NA57DRAFT_53754</name>
</gene>